<dbReference type="SUPFAM" id="SSF143081">
    <property type="entry name" value="BB1717-like"/>
    <property type="match status" value="1"/>
</dbReference>
<dbReference type="PANTHER" id="PTHR13604:SF0">
    <property type="entry name" value="ABASIC SITE PROCESSING PROTEIN HMCES"/>
    <property type="match status" value="1"/>
</dbReference>
<accession>A0ABY6MW33</accession>
<dbReference type="Pfam" id="PF02586">
    <property type="entry name" value="SRAP"/>
    <property type="match status" value="1"/>
</dbReference>
<keyword evidence="6" id="KW-0238">DNA-binding</keyword>
<evidence type="ECO:0000256" key="2">
    <source>
        <dbReference type="ARBA" id="ARBA00022670"/>
    </source>
</evidence>
<dbReference type="InterPro" id="IPR003738">
    <property type="entry name" value="SRAP"/>
</dbReference>
<name>A0ABY6MW33_9BURK</name>
<keyword evidence="7" id="KW-0456">Lyase</keyword>
<keyword evidence="2 8" id="KW-0645">Protease</keyword>
<proteinExistence type="inferred from homology"/>
<evidence type="ECO:0000256" key="8">
    <source>
        <dbReference type="RuleBase" id="RU364100"/>
    </source>
</evidence>
<evidence type="ECO:0000313" key="10">
    <source>
        <dbReference type="Proteomes" id="UP001163266"/>
    </source>
</evidence>
<keyword evidence="10" id="KW-1185">Reference proteome</keyword>
<dbReference type="Gene3D" id="3.90.1680.10">
    <property type="entry name" value="SOS response associated peptidase-like"/>
    <property type="match status" value="1"/>
</dbReference>
<dbReference type="EMBL" id="CP110257">
    <property type="protein sequence ID" value="UZD56223.1"/>
    <property type="molecule type" value="Genomic_DNA"/>
</dbReference>
<comment type="similarity">
    <text evidence="1 8">Belongs to the SOS response-associated peptidase family.</text>
</comment>
<evidence type="ECO:0000256" key="7">
    <source>
        <dbReference type="ARBA" id="ARBA00023239"/>
    </source>
</evidence>
<reference evidence="9" key="1">
    <citation type="submission" date="2022-10" db="EMBL/GenBank/DDBJ databases">
        <title>Complete genome sequence of Schlegelella aquatica LMG 23380.</title>
        <authorList>
            <person name="Musilova J."/>
            <person name="Kourilova X."/>
            <person name="Bezdicek M."/>
            <person name="Hermankova K."/>
            <person name="Obruca S."/>
            <person name="Sedlar K."/>
        </authorList>
    </citation>
    <scope>NUCLEOTIDE SEQUENCE</scope>
    <source>
        <strain evidence="9">LMG 23380</strain>
    </source>
</reference>
<sequence>MCYSAQIKAEYQRYVRAYGADIDLHEYYDLYWRRRQGAKLKIPRGVDLSFSAPQTDEERRIKALIDETDAEQAWQWQQELARQKQRLARAEAALAAKPTKKAQDEARIAANKIAQLRGWLEDLQRTEPQAKDSRIFPGHYAPVMVSEHGRRVVRLMRYQCRPPGKPAHYDERFPGTYNARRDNLEGSFWRDLFGRNHGVILISSFYENVQRAGEKAVVEFKPRPEHDLLVACLWSRWEGEGEVLYSFAAITDDPPAEVAAAGHDRCLVPIKPEHLDAWLNPDPSNLQALYAILDDRDRPYYEHRLAA</sequence>
<dbReference type="RefSeq" id="WP_264894121.1">
    <property type="nucleotide sequence ID" value="NZ_CP110257.1"/>
</dbReference>
<evidence type="ECO:0000256" key="5">
    <source>
        <dbReference type="ARBA" id="ARBA00023124"/>
    </source>
</evidence>
<dbReference type="InterPro" id="IPR036590">
    <property type="entry name" value="SRAP-like"/>
</dbReference>
<keyword evidence="5" id="KW-0190">Covalent protein-DNA linkage</keyword>
<protein>
    <recommendedName>
        <fullName evidence="8">Abasic site processing protein</fullName>
        <ecNumber evidence="8">3.4.-.-</ecNumber>
    </recommendedName>
</protein>
<evidence type="ECO:0000313" key="9">
    <source>
        <dbReference type="EMBL" id="UZD56223.1"/>
    </source>
</evidence>
<evidence type="ECO:0000256" key="1">
    <source>
        <dbReference type="ARBA" id="ARBA00008136"/>
    </source>
</evidence>
<dbReference type="PANTHER" id="PTHR13604">
    <property type="entry name" value="DC12-RELATED"/>
    <property type="match status" value="1"/>
</dbReference>
<organism evidence="9 10">
    <name type="scientific">Caldimonas aquatica</name>
    <dbReference type="NCBI Taxonomy" id="376175"/>
    <lineage>
        <taxon>Bacteria</taxon>
        <taxon>Pseudomonadati</taxon>
        <taxon>Pseudomonadota</taxon>
        <taxon>Betaproteobacteria</taxon>
        <taxon>Burkholderiales</taxon>
        <taxon>Sphaerotilaceae</taxon>
        <taxon>Caldimonas</taxon>
    </lineage>
</organism>
<evidence type="ECO:0000256" key="3">
    <source>
        <dbReference type="ARBA" id="ARBA00022763"/>
    </source>
</evidence>
<evidence type="ECO:0000256" key="6">
    <source>
        <dbReference type="ARBA" id="ARBA00023125"/>
    </source>
</evidence>
<dbReference type="EC" id="3.4.-.-" evidence="8"/>
<gene>
    <name evidence="9" type="ORF">OMP39_06520</name>
</gene>
<evidence type="ECO:0000256" key="4">
    <source>
        <dbReference type="ARBA" id="ARBA00022801"/>
    </source>
</evidence>
<keyword evidence="3" id="KW-0227">DNA damage</keyword>
<dbReference type="Proteomes" id="UP001163266">
    <property type="component" value="Chromosome"/>
</dbReference>
<keyword evidence="4 8" id="KW-0378">Hydrolase</keyword>